<feature type="domain" description="BPTI/Kunitz inhibitor" evidence="2">
    <location>
        <begin position="137"/>
        <end position="190"/>
    </location>
</feature>
<dbReference type="InterPro" id="IPR006671">
    <property type="entry name" value="Cyclin_N"/>
</dbReference>
<dbReference type="PANTHER" id="PTHR46339">
    <property type="entry name" value="PROTEIN CBG15282-RELATED"/>
    <property type="match status" value="1"/>
</dbReference>
<dbReference type="WBParaSite" id="PSAMB.scaffold1068size36414.g10748.t1">
    <property type="protein sequence ID" value="PSAMB.scaffold1068size36414.g10748.t1"/>
    <property type="gene ID" value="PSAMB.scaffold1068size36414.g10748"/>
</dbReference>
<dbReference type="Pfam" id="PF00134">
    <property type="entry name" value="Cyclin_N"/>
    <property type="match status" value="1"/>
</dbReference>
<dbReference type="SUPFAM" id="SSF57362">
    <property type="entry name" value="BPTI-like"/>
    <property type="match status" value="1"/>
</dbReference>
<feature type="signal peptide" evidence="1">
    <location>
        <begin position="1"/>
        <end position="16"/>
    </location>
</feature>
<keyword evidence="3" id="KW-1185">Reference proteome</keyword>
<reference evidence="4" key="1">
    <citation type="submission" date="2022-11" db="UniProtKB">
        <authorList>
            <consortium name="WormBaseParasite"/>
        </authorList>
    </citation>
    <scope>IDENTIFICATION</scope>
</reference>
<dbReference type="Gene3D" id="1.10.472.10">
    <property type="entry name" value="Cyclin-like"/>
    <property type="match status" value="2"/>
</dbReference>
<name>A0A914UKX9_9BILA</name>
<dbReference type="SUPFAM" id="SSF47954">
    <property type="entry name" value="Cyclin-like"/>
    <property type="match status" value="1"/>
</dbReference>
<sequence>MISVLLVLAVIGAANTLPTDECASGDDRACERHWPGATCIEGKCECPSNHLKRDTKSGWACLSLIDASTGSLGPGLSCPLPAGSGFKLIARNGTDIFLCSTRNDRCPDGYECIEALSFVTNIYQDDTNGACCPTKRLACSQPAFNGSQPTLTRWFFNGTQCAEFKWDQLAIEGQTANNFETKEHCEHYLHHHNEQQRSLPHEQKSAPAMSDSLGHALLRTLLEKERAVDLPVMHHKSAGLVTEEERDAEAAWLCGVAIKEGLGMDTVCLAVFSTKCIEVRREAVYAYVNCVALASLYLAVKICEELDAIPNVGHLLRRLNSTYSTPELMRMELAILTKLKWDVGLPTVHRFLEVMLCVSGLPSALEVQLRASLESVLAAHAVSARFHPSLVALSLLSLTLESRLHPHWLSITVGLQRLFEVDECQVIACREAVGVVLGMDNKENATEWGCNESAKRATKKAHKRHRLNSKSMETKNARVKTLDDHLEIADALLVLYG</sequence>
<protein>
    <submittedName>
        <fullName evidence="4">BPTI/Kunitz inhibitor domain-containing protein</fullName>
    </submittedName>
</protein>
<dbReference type="PANTHER" id="PTHR46339:SF9">
    <property type="entry name" value="BPTI_KUNITZ INHIBITOR DOMAIN-CONTAINING PROTEIN"/>
    <property type="match status" value="1"/>
</dbReference>
<keyword evidence="1" id="KW-0732">Signal</keyword>
<evidence type="ECO:0000313" key="4">
    <source>
        <dbReference type="WBParaSite" id="PSAMB.scaffold1068size36414.g10748.t1"/>
    </source>
</evidence>
<dbReference type="Proteomes" id="UP000887566">
    <property type="component" value="Unplaced"/>
</dbReference>
<evidence type="ECO:0000256" key="1">
    <source>
        <dbReference type="SAM" id="SignalP"/>
    </source>
</evidence>
<dbReference type="GO" id="GO:0004867">
    <property type="term" value="F:serine-type endopeptidase inhibitor activity"/>
    <property type="evidence" value="ECO:0007669"/>
    <property type="project" value="InterPro"/>
</dbReference>
<evidence type="ECO:0000313" key="3">
    <source>
        <dbReference type="Proteomes" id="UP000887566"/>
    </source>
</evidence>
<evidence type="ECO:0000259" key="2">
    <source>
        <dbReference type="SMART" id="SM00131"/>
    </source>
</evidence>
<dbReference type="InterPro" id="IPR036880">
    <property type="entry name" value="Kunitz_BPTI_sf"/>
</dbReference>
<feature type="chain" id="PRO_5038100357" evidence="1">
    <location>
        <begin position="17"/>
        <end position="497"/>
    </location>
</feature>
<dbReference type="Pfam" id="PF00014">
    <property type="entry name" value="Kunitz_BPTI"/>
    <property type="match status" value="1"/>
</dbReference>
<accession>A0A914UKX9</accession>
<proteinExistence type="predicted"/>
<dbReference type="InterPro" id="IPR036915">
    <property type="entry name" value="Cyclin-like_sf"/>
</dbReference>
<dbReference type="InterPro" id="IPR002223">
    <property type="entry name" value="Kunitz_BPTI"/>
</dbReference>
<organism evidence="3 4">
    <name type="scientific">Plectus sambesii</name>
    <dbReference type="NCBI Taxonomy" id="2011161"/>
    <lineage>
        <taxon>Eukaryota</taxon>
        <taxon>Metazoa</taxon>
        <taxon>Ecdysozoa</taxon>
        <taxon>Nematoda</taxon>
        <taxon>Chromadorea</taxon>
        <taxon>Plectida</taxon>
        <taxon>Plectina</taxon>
        <taxon>Plectoidea</taxon>
        <taxon>Plectidae</taxon>
        <taxon>Plectus</taxon>
    </lineage>
</organism>
<dbReference type="AlphaFoldDB" id="A0A914UKX9"/>
<dbReference type="InterPro" id="IPR053014">
    <property type="entry name" value="Cuticle_assoc_divergent"/>
</dbReference>
<dbReference type="SMART" id="SM00131">
    <property type="entry name" value="KU"/>
    <property type="match status" value="1"/>
</dbReference>
<dbReference type="Gene3D" id="4.10.410.10">
    <property type="entry name" value="Pancreatic trypsin inhibitor Kunitz domain"/>
    <property type="match status" value="1"/>
</dbReference>